<dbReference type="Proteomes" id="UP000518605">
    <property type="component" value="Unassembled WGS sequence"/>
</dbReference>
<accession>A0A7W5CDR3</accession>
<gene>
    <name evidence="1" type="ORF">FHS16_005926</name>
</gene>
<dbReference type="EMBL" id="JACHXW010000029">
    <property type="protein sequence ID" value="MBB3155810.1"/>
    <property type="molecule type" value="Genomic_DNA"/>
</dbReference>
<organism evidence="1 2">
    <name type="scientific">Paenibacillus endophyticus</name>
    <dbReference type="NCBI Taxonomy" id="1294268"/>
    <lineage>
        <taxon>Bacteria</taxon>
        <taxon>Bacillati</taxon>
        <taxon>Bacillota</taxon>
        <taxon>Bacilli</taxon>
        <taxon>Bacillales</taxon>
        <taxon>Paenibacillaceae</taxon>
        <taxon>Paenibacillus</taxon>
    </lineage>
</organism>
<evidence type="ECO:0000313" key="2">
    <source>
        <dbReference type="Proteomes" id="UP000518605"/>
    </source>
</evidence>
<name>A0A7W5CDR3_9BACL</name>
<protein>
    <submittedName>
        <fullName evidence="1">Uncharacterized protein</fullName>
    </submittedName>
</protein>
<dbReference type="AlphaFoldDB" id="A0A7W5CDR3"/>
<proteinExistence type="predicted"/>
<reference evidence="1 2" key="1">
    <citation type="submission" date="2020-08" db="EMBL/GenBank/DDBJ databases">
        <title>Genomic Encyclopedia of Type Strains, Phase III (KMG-III): the genomes of soil and plant-associated and newly described type strains.</title>
        <authorList>
            <person name="Whitman W."/>
        </authorList>
    </citation>
    <scope>NUCLEOTIDE SEQUENCE [LARGE SCALE GENOMIC DNA]</scope>
    <source>
        <strain evidence="1 2">CECT 8234</strain>
    </source>
</reference>
<keyword evidence="2" id="KW-1185">Reference proteome</keyword>
<sequence length="33" mass="3852">MSKTDKGEYLCAFKQNMAGQLTERHGHYFEAIF</sequence>
<comment type="caution">
    <text evidence="1">The sequence shown here is derived from an EMBL/GenBank/DDBJ whole genome shotgun (WGS) entry which is preliminary data.</text>
</comment>
<evidence type="ECO:0000313" key="1">
    <source>
        <dbReference type="EMBL" id="MBB3155810.1"/>
    </source>
</evidence>